<dbReference type="GO" id="GO:0005975">
    <property type="term" value="P:carbohydrate metabolic process"/>
    <property type="evidence" value="ECO:0007669"/>
    <property type="project" value="InterPro"/>
</dbReference>
<evidence type="ECO:0000256" key="2">
    <source>
        <dbReference type="ARBA" id="ARBA00022801"/>
    </source>
</evidence>
<dbReference type="AlphaFoldDB" id="A0A382ZGX6"/>
<name>A0A382ZGX6_9ZZZZ</name>
<dbReference type="SUPFAM" id="SSF51445">
    <property type="entry name" value="(Trans)glycosidases"/>
    <property type="match status" value="1"/>
</dbReference>
<dbReference type="EMBL" id="UINC01183842">
    <property type="protein sequence ID" value="SVD94784.1"/>
    <property type="molecule type" value="Genomic_DNA"/>
</dbReference>
<organism evidence="4">
    <name type="scientific">marine metagenome</name>
    <dbReference type="NCBI Taxonomy" id="408172"/>
    <lineage>
        <taxon>unclassified sequences</taxon>
        <taxon>metagenomes</taxon>
        <taxon>ecological metagenomes</taxon>
    </lineage>
</organism>
<reference evidence="4" key="1">
    <citation type="submission" date="2018-05" db="EMBL/GenBank/DDBJ databases">
        <authorList>
            <person name="Lanie J.A."/>
            <person name="Ng W.-L."/>
            <person name="Kazmierczak K.M."/>
            <person name="Andrzejewski T.M."/>
            <person name="Davidsen T.M."/>
            <person name="Wayne K.J."/>
            <person name="Tettelin H."/>
            <person name="Glass J.I."/>
            <person name="Rusch D."/>
            <person name="Podicherti R."/>
            <person name="Tsui H.-C.T."/>
            <person name="Winkler M.E."/>
        </authorList>
    </citation>
    <scope>NUCLEOTIDE SEQUENCE</scope>
</reference>
<dbReference type="PANTHER" id="PTHR10353:SF36">
    <property type="entry name" value="LP05116P"/>
    <property type="match status" value="1"/>
</dbReference>
<protein>
    <recommendedName>
        <fullName evidence="5">Beta-glucosidase</fullName>
    </recommendedName>
</protein>
<evidence type="ECO:0000256" key="3">
    <source>
        <dbReference type="ARBA" id="ARBA00023295"/>
    </source>
</evidence>
<dbReference type="InterPro" id="IPR001360">
    <property type="entry name" value="Glyco_hydro_1"/>
</dbReference>
<dbReference type="InterPro" id="IPR017853">
    <property type="entry name" value="GH"/>
</dbReference>
<evidence type="ECO:0000256" key="1">
    <source>
        <dbReference type="ARBA" id="ARBA00010838"/>
    </source>
</evidence>
<keyword evidence="2" id="KW-0378">Hydrolase</keyword>
<feature type="non-terminal residue" evidence="4">
    <location>
        <position position="192"/>
    </location>
</feature>
<dbReference type="Pfam" id="PF00232">
    <property type="entry name" value="Glyco_hydro_1"/>
    <property type="match status" value="1"/>
</dbReference>
<gene>
    <name evidence="4" type="ORF">METZ01_LOCUS447638</name>
</gene>
<dbReference type="PROSITE" id="PS00653">
    <property type="entry name" value="GLYCOSYL_HYDROL_F1_2"/>
    <property type="match status" value="1"/>
</dbReference>
<dbReference type="Gene3D" id="3.20.20.80">
    <property type="entry name" value="Glycosidases"/>
    <property type="match status" value="1"/>
</dbReference>
<comment type="similarity">
    <text evidence="1">Belongs to the glycosyl hydrolase 1 family.</text>
</comment>
<dbReference type="PANTHER" id="PTHR10353">
    <property type="entry name" value="GLYCOSYL HYDROLASE"/>
    <property type="match status" value="1"/>
</dbReference>
<accession>A0A382ZGX6</accession>
<evidence type="ECO:0008006" key="5">
    <source>
        <dbReference type="Google" id="ProtNLM"/>
    </source>
</evidence>
<dbReference type="GO" id="GO:0008422">
    <property type="term" value="F:beta-glucosidase activity"/>
    <property type="evidence" value="ECO:0007669"/>
    <property type="project" value="TreeGrafter"/>
</dbReference>
<dbReference type="InterPro" id="IPR033132">
    <property type="entry name" value="GH_1_N_CS"/>
</dbReference>
<proteinExistence type="inferred from homology"/>
<evidence type="ECO:0000313" key="4">
    <source>
        <dbReference type="EMBL" id="SVD94784.1"/>
    </source>
</evidence>
<keyword evidence="3" id="KW-0326">Glycosidase</keyword>
<sequence length="192" mass="21875">MKRRELLKSLGALGIGLPFANSSLSLPLFDYPAIKSSDFGEDFLWGVATASYQIEGAVSKDGREPSIWDTFSEKKGKIKTGETGAVACDFYNRYPKDIELVKKMNFDVFRFSLAWSRILPNGTGKINQKGIDFYHRIIDSCLENNVQPWITLYHWDLPQALEDKGGWKNRDIIDWFGEYSDLCTRKFGGKVK</sequence>